<name>A0ABN7V351_GIGMA</name>
<accession>A0ABN7V351</accession>
<evidence type="ECO:0000313" key="3">
    <source>
        <dbReference type="Proteomes" id="UP000789901"/>
    </source>
</evidence>
<evidence type="ECO:0000313" key="2">
    <source>
        <dbReference type="EMBL" id="CAG8724677.1"/>
    </source>
</evidence>
<dbReference type="Proteomes" id="UP000789901">
    <property type="component" value="Unassembled WGS sequence"/>
</dbReference>
<feature type="non-terminal residue" evidence="2">
    <location>
        <position position="1"/>
    </location>
</feature>
<keyword evidence="1" id="KW-0812">Transmembrane</keyword>
<keyword evidence="1" id="KW-1133">Transmembrane helix</keyword>
<sequence length="144" mass="16209">AGHSAATARHVYEDELHLSASNREEDEGFIKYLYNKFCVMHLGDPNGKAMYDRLQAGELCYFDTLAAFDRLNKSITLLYTNCATGAFYQIIHSMGVDATWTAVIMTDDRMQNIMLFHFAGQVVSDLFVFSCFAIALAMAIRLKT</sequence>
<proteinExistence type="predicted"/>
<reference evidence="2 3" key="1">
    <citation type="submission" date="2021-06" db="EMBL/GenBank/DDBJ databases">
        <authorList>
            <person name="Kallberg Y."/>
            <person name="Tangrot J."/>
            <person name="Rosling A."/>
        </authorList>
    </citation>
    <scope>NUCLEOTIDE SEQUENCE [LARGE SCALE GENOMIC DNA]</scope>
    <source>
        <strain evidence="2 3">120-4 pot B 10/14</strain>
    </source>
</reference>
<protein>
    <submittedName>
        <fullName evidence="2">30416_t:CDS:1</fullName>
    </submittedName>
</protein>
<keyword evidence="1" id="KW-0472">Membrane</keyword>
<dbReference type="EMBL" id="CAJVQB010008928">
    <property type="protein sequence ID" value="CAG8724677.1"/>
    <property type="molecule type" value="Genomic_DNA"/>
</dbReference>
<keyword evidence="3" id="KW-1185">Reference proteome</keyword>
<feature type="transmembrane region" description="Helical" evidence="1">
    <location>
        <begin position="115"/>
        <end position="140"/>
    </location>
</feature>
<organism evidence="2 3">
    <name type="scientific">Gigaspora margarita</name>
    <dbReference type="NCBI Taxonomy" id="4874"/>
    <lineage>
        <taxon>Eukaryota</taxon>
        <taxon>Fungi</taxon>
        <taxon>Fungi incertae sedis</taxon>
        <taxon>Mucoromycota</taxon>
        <taxon>Glomeromycotina</taxon>
        <taxon>Glomeromycetes</taxon>
        <taxon>Diversisporales</taxon>
        <taxon>Gigasporaceae</taxon>
        <taxon>Gigaspora</taxon>
    </lineage>
</organism>
<gene>
    <name evidence="2" type="ORF">GMARGA_LOCUS13823</name>
</gene>
<evidence type="ECO:0000256" key="1">
    <source>
        <dbReference type="SAM" id="Phobius"/>
    </source>
</evidence>
<comment type="caution">
    <text evidence="2">The sequence shown here is derived from an EMBL/GenBank/DDBJ whole genome shotgun (WGS) entry which is preliminary data.</text>
</comment>